<organism evidence="11 12">
    <name type="scientific">Metabacillus fastidiosus</name>
    <dbReference type="NCBI Taxonomy" id="1458"/>
    <lineage>
        <taxon>Bacteria</taxon>
        <taxon>Bacillati</taxon>
        <taxon>Bacillota</taxon>
        <taxon>Bacilli</taxon>
        <taxon>Bacillales</taxon>
        <taxon>Bacillaceae</taxon>
        <taxon>Metabacillus</taxon>
    </lineage>
</organism>
<feature type="transmembrane region" description="Helical" evidence="9">
    <location>
        <begin position="12"/>
        <end position="32"/>
    </location>
</feature>
<dbReference type="SMART" id="SM00388">
    <property type="entry name" value="HisKA"/>
    <property type="match status" value="1"/>
</dbReference>
<evidence type="ECO:0000256" key="9">
    <source>
        <dbReference type="SAM" id="Phobius"/>
    </source>
</evidence>
<dbReference type="SUPFAM" id="SSF47384">
    <property type="entry name" value="Homodimeric domain of signal transducing histidine kinase"/>
    <property type="match status" value="1"/>
</dbReference>
<comment type="caution">
    <text evidence="11">The sequence shown here is derived from an EMBL/GenBank/DDBJ whole genome shotgun (WGS) entry which is preliminary data.</text>
</comment>
<evidence type="ECO:0000256" key="7">
    <source>
        <dbReference type="ARBA" id="ARBA00022840"/>
    </source>
</evidence>
<dbReference type="InterPro" id="IPR050736">
    <property type="entry name" value="Sensor_HK_Regulatory"/>
</dbReference>
<dbReference type="Pfam" id="PF02518">
    <property type="entry name" value="HATPase_c"/>
    <property type="match status" value="1"/>
</dbReference>
<dbReference type="PROSITE" id="PS50109">
    <property type="entry name" value="HIS_KIN"/>
    <property type="match status" value="1"/>
</dbReference>
<dbReference type="SUPFAM" id="SSF55874">
    <property type="entry name" value="ATPase domain of HSP90 chaperone/DNA topoisomerase II/histidine kinase"/>
    <property type="match status" value="1"/>
</dbReference>
<keyword evidence="9" id="KW-0812">Transmembrane</keyword>
<keyword evidence="3" id="KW-0597">Phosphoprotein</keyword>
<dbReference type="GO" id="GO:0016301">
    <property type="term" value="F:kinase activity"/>
    <property type="evidence" value="ECO:0007669"/>
    <property type="project" value="UniProtKB-KW"/>
</dbReference>
<evidence type="ECO:0000256" key="3">
    <source>
        <dbReference type="ARBA" id="ARBA00022553"/>
    </source>
</evidence>
<dbReference type="PANTHER" id="PTHR43711:SF1">
    <property type="entry name" value="HISTIDINE KINASE 1"/>
    <property type="match status" value="1"/>
</dbReference>
<protein>
    <recommendedName>
        <fullName evidence="2">histidine kinase</fullName>
        <ecNumber evidence="2">2.7.13.3</ecNumber>
    </recommendedName>
</protein>
<keyword evidence="9" id="KW-0472">Membrane</keyword>
<evidence type="ECO:0000313" key="11">
    <source>
        <dbReference type="EMBL" id="MED4401761.1"/>
    </source>
</evidence>
<evidence type="ECO:0000259" key="10">
    <source>
        <dbReference type="PROSITE" id="PS50109"/>
    </source>
</evidence>
<evidence type="ECO:0000256" key="8">
    <source>
        <dbReference type="ARBA" id="ARBA00023012"/>
    </source>
</evidence>
<dbReference type="InterPro" id="IPR005467">
    <property type="entry name" value="His_kinase_dom"/>
</dbReference>
<dbReference type="InterPro" id="IPR036097">
    <property type="entry name" value="HisK_dim/P_sf"/>
</dbReference>
<evidence type="ECO:0000256" key="4">
    <source>
        <dbReference type="ARBA" id="ARBA00022679"/>
    </source>
</evidence>
<dbReference type="PANTHER" id="PTHR43711">
    <property type="entry name" value="TWO-COMPONENT HISTIDINE KINASE"/>
    <property type="match status" value="1"/>
</dbReference>
<accession>A0ABU6NXI2</accession>
<evidence type="ECO:0000256" key="6">
    <source>
        <dbReference type="ARBA" id="ARBA00022777"/>
    </source>
</evidence>
<dbReference type="CDD" id="cd00082">
    <property type="entry name" value="HisKA"/>
    <property type="match status" value="1"/>
</dbReference>
<dbReference type="Proteomes" id="UP001342826">
    <property type="component" value="Unassembled WGS sequence"/>
</dbReference>
<keyword evidence="7" id="KW-0067">ATP-binding</keyword>
<dbReference type="SMART" id="SM00387">
    <property type="entry name" value="HATPase_c"/>
    <property type="match status" value="1"/>
</dbReference>
<proteinExistence type="predicted"/>
<dbReference type="RefSeq" id="WP_328015178.1">
    <property type="nucleotide sequence ID" value="NZ_JARTFS010000006.1"/>
</dbReference>
<reference evidence="11 12" key="1">
    <citation type="submission" date="2023-03" db="EMBL/GenBank/DDBJ databases">
        <title>Bacillus Genome Sequencing.</title>
        <authorList>
            <person name="Dunlap C."/>
        </authorList>
    </citation>
    <scope>NUCLEOTIDE SEQUENCE [LARGE SCALE GENOMIC DNA]</scope>
    <source>
        <strain evidence="11 12">NRS-1717</strain>
    </source>
</reference>
<name>A0ABU6NXI2_9BACI</name>
<dbReference type="CDD" id="cd00075">
    <property type="entry name" value="HATPase"/>
    <property type="match status" value="1"/>
</dbReference>
<evidence type="ECO:0000256" key="2">
    <source>
        <dbReference type="ARBA" id="ARBA00012438"/>
    </source>
</evidence>
<dbReference type="InterPro" id="IPR036890">
    <property type="entry name" value="HATPase_C_sf"/>
</dbReference>
<feature type="domain" description="Histidine kinase" evidence="10">
    <location>
        <begin position="359"/>
        <end position="579"/>
    </location>
</feature>
<keyword evidence="5" id="KW-0547">Nucleotide-binding</keyword>
<dbReference type="InterPro" id="IPR003594">
    <property type="entry name" value="HATPase_dom"/>
</dbReference>
<dbReference type="EC" id="2.7.13.3" evidence="2"/>
<dbReference type="InterPro" id="IPR004358">
    <property type="entry name" value="Sig_transdc_His_kin-like_C"/>
</dbReference>
<gene>
    <name evidence="11" type="ORF">P9271_10575</name>
</gene>
<evidence type="ECO:0000313" key="12">
    <source>
        <dbReference type="Proteomes" id="UP001342826"/>
    </source>
</evidence>
<dbReference type="Pfam" id="PF00512">
    <property type="entry name" value="HisKA"/>
    <property type="match status" value="1"/>
</dbReference>
<keyword evidence="12" id="KW-1185">Reference proteome</keyword>
<keyword evidence="9" id="KW-1133">Transmembrane helix</keyword>
<dbReference type="InterPro" id="IPR003661">
    <property type="entry name" value="HisK_dim/P_dom"/>
</dbReference>
<dbReference type="EMBL" id="JARTFS010000006">
    <property type="protein sequence ID" value="MED4401761.1"/>
    <property type="molecule type" value="Genomic_DNA"/>
</dbReference>
<sequence length="580" mass="66905">MKRRLTLHFSLQFIAIAFFMGIVLITLTVLIVNSITKEDLHRSFPTGALDIMVMEVFVEDGKAVISDEWNKLLKEKDMWFQVINETGKVIGESNVPSNIPNVYTAGDLLQIEEKEQLNGFSIYYTVDTDTLTEPYFYMLGFKDESLHLLEKIFEIHNEDGIIQERDLPTVKKKLKADSLTLHIVDHKGDVIQSFGENFKKKSYEPLELIRRKESPGYYDTEISTVYDPETKNTWVLHKPSNMKSYTDLRVMKEVLTFLIIICAAVLLITLAIAFWHGFRYGQPLLIFTSWLGRMEAGQYDEVLTEQEKKKIFKRNGRVKLRYRLYQEVFKAFYEMAEKLSSTEKERNKLERTREEWMTGISHDLRTPLSTVQGYGHLLESGKYDWSEDELKDMGKMIREKGDYMLHLVEDFSLAFKLKNNTLIFTKETVHLNEFLQNIVLKFVNDRTIPNVSFSFIEEVPNVRIKASLQWFERILDNLIYNAINHNPAGTKIVVSIKESDNPGFALIEVKDNGVGMDEETKGNLFERYYRGTNTEERTEGAGLGMSIAKAIVRLHDGEISVVSAPNKGTAVTLKFPIEQG</sequence>
<comment type="catalytic activity">
    <reaction evidence="1">
        <text>ATP + protein L-histidine = ADP + protein N-phospho-L-histidine.</text>
        <dbReference type="EC" id="2.7.13.3"/>
    </reaction>
</comment>
<evidence type="ECO:0000256" key="5">
    <source>
        <dbReference type="ARBA" id="ARBA00022741"/>
    </source>
</evidence>
<feature type="transmembrane region" description="Helical" evidence="9">
    <location>
        <begin position="254"/>
        <end position="278"/>
    </location>
</feature>
<dbReference type="PRINTS" id="PR00344">
    <property type="entry name" value="BCTRLSENSOR"/>
</dbReference>
<keyword evidence="8" id="KW-0902">Two-component regulatory system</keyword>
<keyword evidence="6 11" id="KW-0418">Kinase</keyword>
<dbReference type="Gene3D" id="1.10.287.130">
    <property type="match status" value="1"/>
</dbReference>
<dbReference type="Gene3D" id="3.30.565.10">
    <property type="entry name" value="Histidine kinase-like ATPase, C-terminal domain"/>
    <property type="match status" value="1"/>
</dbReference>
<evidence type="ECO:0000256" key="1">
    <source>
        <dbReference type="ARBA" id="ARBA00000085"/>
    </source>
</evidence>
<keyword evidence="4" id="KW-0808">Transferase</keyword>